<evidence type="ECO:0000313" key="3">
    <source>
        <dbReference type="Proteomes" id="UP000191153"/>
    </source>
</evidence>
<proteinExistence type="predicted"/>
<dbReference type="Proteomes" id="UP000191153">
    <property type="component" value="Unassembled WGS sequence"/>
</dbReference>
<keyword evidence="1" id="KW-0472">Membrane</keyword>
<evidence type="ECO:0008006" key="4">
    <source>
        <dbReference type="Google" id="ProtNLM"/>
    </source>
</evidence>
<feature type="transmembrane region" description="Helical" evidence="1">
    <location>
        <begin position="235"/>
        <end position="257"/>
    </location>
</feature>
<feature type="transmembrane region" description="Helical" evidence="1">
    <location>
        <begin position="91"/>
        <end position="109"/>
    </location>
</feature>
<protein>
    <recommendedName>
        <fullName evidence="4">DUF2232 domain-containing protein</fullName>
    </recommendedName>
</protein>
<feature type="transmembrane region" description="Helical" evidence="1">
    <location>
        <begin position="146"/>
        <end position="165"/>
    </location>
</feature>
<keyword evidence="3" id="KW-1185">Reference proteome</keyword>
<evidence type="ECO:0000256" key="1">
    <source>
        <dbReference type="SAM" id="Phobius"/>
    </source>
</evidence>
<dbReference type="AlphaFoldDB" id="A0A1T4K0B1"/>
<dbReference type="EMBL" id="FUWX01000004">
    <property type="protein sequence ID" value="SJZ35814.1"/>
    <property type="molecule type" value="Genomic_DNA"/>
</dbReference>
<feature type="transmembrane region" description="Helical" evidence="1">
    <location>
        <begin position="205"/>
        <end position="223"/>
    </location>
</feature>
<keyword evidence="1" id="KW-1133">Transmembrane helix</keyword>
<keyword evidence="1" id="KW-0812">Transmembrane</keyword>
<dbReference type="RefSeq" id="WP_078692767.1">
    <property type="nucleotide sequence ID" value="NZ_FUWX01000004.1"/>
</dbReference>
<gene>
    <name evidence="2" type="ORF">SAMN02745174_00220</name>
</gene>
<name>A0A1T4K0B1_9FUSO</name>
<sequence>MFLLSSIGIVFLFIVCISMPLVSFLLPVYKIKKMSTLGIKERLIVNGISMGILAYIDPMFLGMYVGFFLVIEGLYYYFKNFKNNTPIFDRIFITAIVTTAIMGLYSYFLRDDISNSVVFLKEIYKAKLNLSNGEVNRIFDILKENYIFLLFIYSGISSYFTYYILDRKTYKSWDISYKWTILYIVGFFIQKYIKKEIYYGNNILEIGKLIYIIFGIRVIYSKLSERMNLKGINKFISIVIGGMFPSITFILGAIKSFNVKVRIIRK</sequence>
<reference evidence="2 3" key="1">
    <citation type="submission" date="2017-02" db="EMBL/GenBank/DDBJ databases">
        <authorList>
            <person name="Peterson S.W."/>
        </authorList>
    </citation>
    <scope>NUCLEOTIDE SEQUENCE [LARGE SCALE GENOMIC DNA]</scope>
    <source>
        <strain evidence="2 3">ATCC 700028</strain>
    </source>
</reference>
<feature type="transmembrane region" description="Helical" evidence="1">
    <location>
        <begin position="177"/>
        <end position="193"/>
    </location>
</feature>
<organism evidence="2 3">
    <name type="scientific">Cetobacterium ceti</name>
    <dbReference type="NCBI Taxonomy" id="180163"/>
    <lineage>
        <taxon>Bacteria</taxon>
        <taxon>Fusobacteriati</taxon>
        <taxon>Fusobacteriota</taxon>
        <taxon>Fusobacteriia</taxon>
        <taxon>Fusobacteriales</taxon>
        <taxon>Fusobacteriaceae</taxon>
        <taxon>Cetobacterium</taxon>
    </lineage>
</organism>
<feature type="transmembrane region" description="Helical" evidence="1">
    <location>
        <begin position="50"/>
        <end position="71"/>
    </location>
</feature>
<evidence type="ECO:0000313" key="2">
    <source>
        <dbReference type="EMBL" id="SJZ35814.1"/>
    </source>
</evidence>
<accession>A0A1T4K0B1</accession>
<dbReference type="STRING" id="180163.SAMN02745174_00220"/>
<feature type="transmembrane region" description="Helical" evidence="1">
    <location>
        <begin position="6"/>
        <end position="29"/>
    </location>
</feature>
<dbReference type="OrthoDB" id="86776at2"/>